<evidence type="ECO:0000256" key="2">
    <source>
        <dbReference type="SAM" id="SignalP"/>
    </source>
</evidence>
<reference evidence="4" key="1">
    <citation type="submission" date="2019-02" db="EMBL/GenBank/DDBJ databases">
        <title>Isolation and identification of novel species under the genus Muribaculum.</title>
        <authorList>
            <person name="Miyake S."/>
            <person name="Ding Y."/>
            <person name="Low A."/>
            <person name="Soh M."/>
            <person name="Seedorf H."/>
        </authorList>
    </citation>
    <scope>NUCLEOTIDE SEQUENCE [LARGE SCALE GENOMIC DNA]</scope>
    <source>
        <strain evidence="4">H5</strain>
    </source>
</reference>
<keyword evidence="2" id="KW-0732">Signal</keyword>
<feature type="signal peptide" evidence="2">
    <location>
        <begin position="1"/>
        <end position="23"/>
    </location>
</feature>
<evidence type="ECO:0000313" key="3">
    <source>
        <dbReference type="EMBL" id="QCD41802.1"/>
    </source>
</evidence>
<evidence type="ECO:0000313" key="4">
    <source>
        <dbReference type="Proteomes" id="UP000297149"/>
    </source>
</evidence>
<dbReference type="EMBL" id="CP039396">
    <property type="protein sequence ID" value="QCD41802.1"/>
    <property type="molecule type" value="Genomic_DNA"/>
</dbReference>
<dbReference type="InterPro" id="IPR011990">
    <property type="entry name" value="TPR-like_helical_dom_sf"/>
</dbReference>
<sequence length="548" mass="63122">MMKQLHISIILVLTALTLLTACGSTETARQLKEIDGYMDAHPDTRLDDLLAIDSSLITRTSDRMLYEVLLTQAIDKAHGSLATRDSVMQVAADWFTGRSDTRHALLANYFLGRVKFEKEDYPESLVAMFKAHDLAKELDDKFWIGMSARGIADVYNNRYNTGDGVHYSEIELENLRLAGRQPYINYAMLDLANTYCNNRDYEKTYEICRQLTDSANKYSDTYLYSEAQKTIAVTLMTETKFEKSIPYMQSAAETGLLSTKDSAFLAFALGKIGKNKDAVAILNNINNKNDVNYWLKYEINDNLGNTDSAFNYLKKEYENLNAQFRERISLDLSSTLANYYEMSRHLKEEKLKTSQIFNYLLVTIIALIIVIGALIVNRYYKAYEYKIERNMAIAQSLRETLAIKKSEYDIAKVEIREKMRDEFSILDELCQKVYESENPTAARKRVSAAVTDLIEQLSGDKKKIENLERMVDRNCDNVISDFKTDFPNLKNADYNLFLYSILGFSINSISLFLKEEKLTSVYERKRRLKDKIKKLEPIKRDKYLNVLG</sequence>
<dbReference type="AlphaFoldDB" id="A0A4P7W1Z2"/>
<feature type="chain" id="PRO_5020989229" description="Tetratricopeptide repeat protein" evidence="2">
    <location>
        <begin position="24"/>
        <end position="548"/>
    </location>
</feature>
<organism evidence="3 4">
    <name type="scientific">Duncaniella dubosii</name>
    <dbReference type="NCBI Taxonomy" id="2518971"/>
    <lineage>
        <taxon>Bacteria</taxon>
        <taxon>Pseudomonadati</taxon>
        <taxon>Bacteroidota</taxon>
        <taxon>Bacteroidia</taxon>
        <taxon>Bacteroidales</taxon>
        <taxon>Muribaculaceae</taxon>
        <taxon>Duncaniella</taxon>
    </lineage>
</organism>
<protein>
    <recommendedName>
        <fullName evidence="5">Tetratricopeptide repeat protein</fullName>
    </recommendedName>
</protein>
<gene>
    <name evidence="3" type="ORF">E7747_05600</name>
</gene>
<dbReference type="SUPFAM" id="SSF48452">
    <property type="entry name" value="TPR-like"/>
    <property type="match status" value="1"/>
</dbReference>
<evidence type="ECO:0008006" key="5">
    <source>
        <dbReference type="Google" id="ProtNLM"/>
    </source>
</evidence>
<keyword evidence="1" id="KW-0472">Membrane</keyword>
<keyword evidence="1" id="KW-0812">Transmembrane</keyword>
<keyword evidence="1" id="KW-1133">Transmembrane helix</keyword>
<name>A0A4P7W1Z2_9BACT</name>
<dbReference type="RefSeq" id="WP_136414641.1">
    <property type="nucleotide sequence ID" value="NZ_CP039396.1"/>
</dbReference>
<feature type="transmembrane region" description="Helical" evidence="1">
    <location>
        <begin position="356"/>
        <end position="376"/>
    </location>
</feature>
<evidence type="ECO:0000256" key="1">
    <source>
        <dbReference type="SAM" id="Phobius"/>
    </source>
</evidence>
<dbReference type="Gene3D" id="1.25.40.10">
    <property type="entry name" value="Tetratricopeptide repeat domain"/>
    <property type="match status" value="1"/>
</dbReference>
<dbReference type="Proteomes" id="UP000297149">
    <property type="component" value="Chromosome"/>
</dbReference>
<dbReference type="KEGG" id="ddb:E7747_05600"/>
<keyword evidence="4" id="KW-1185">Reference proteome</keyword>
<accession>A0A4P7W1Z2</accession>
<dbReference type="PROSITE" id="PS51257">
    <property type="entry name" value="PROKAR_LIPOPROTEIN"/>
    <property type="match status" value="1"/>
</dbReference>
<proteinExistence type="predicted"/>